<dbReference type="GO" id="GO:0003676">
    <property type="term" value="F:nucleic acid binding"/>
    <property type="evidence" value="ECO:0007669"/>
    <property type="project" value="InterPro"/>
</dbReference>
<feature type="domain" description="RNase H type-1" evidence="2">
    <location>
        <begin position="37"/>
        <end position="157"/>
    </location>
</feature>
<dbReference type="InterPro" id="IPR036397">
    <property type="entry name" value="RNaseH_sf"/>
</dbReference>
<evidence type="ECO:0000313" key="3">
    <source>
        <dbReference type="EnsemblPlants" id="cds.evm.model.01.667"/>
    </source>
</evidence>
<dbReference type="InterPro" id="IPR002156">
    <property type="entry name" value="RNaseH_domain"/>
</dbReference>
<sequence>MSRFNGEDRPPPWAHRDRSSPYEIAWMPPYGNLLKMNIDVAANFQDKILGNGAVVRNYKGEVIAAFSKSVQSCFRSDEIEAKTLFYSLNWATQQQLPIAHVKTDALRVSSALNSLHRDLSCFSDLIDDVRCLLSSFLEVTGTHAHRQANQAACGLAKISSVTMLLESISAAAIPLAGIHLSLRCCCDPTMDREVDLPPPFALGRDLTRPMIPNSNSSHFPRKQNKK</sequence>
<evidence type="ECO:0000256" key="1">
    <source>
        <dbReference type="SAM" id="MobiDB-lite"/>
    </source>
</evidence>
<reference evidence="3" key="1">
    <citation type="submission" date="2018-11" db="EMBL/GenBank/DDBJ databases">
        <authorList>
            <person name="Grassa J C."/>
        </authorList>
    </citation>
    <scope>NUCLEOTIDE SEQUENCE [LARGE SCALE GENOMIC DNA]</scope>
</reference>
<dbReference type="Pfam" id="PF13456">
    <property type="entry name" value="RVT_3"/>
    <property type="match status" value="1"/>
</dbReference>
<protein>
    <recommendedName>
        <fullName evidence="2">RNase H type-1 domain-containing protein</fullName>
    </recommendedName>
</protein>
<dbReference type="EMBL" id="UZAU01000018">
    <property type="status" value="NOT_ANNOTATED_CDS"/>
    <property type="molecule type" value="Genomic_DNA"/>
</dbReference>
<dbReference type="GO" id="GO:0004523">
    <property type="term" value="F:RNA-DNA hybrid ribonuclease activity"/>
    <property type="evidence" value="ECO:0007669"/>
    <property type="project" value="InterPro"/>
</dbReference>
<organism evidence="3 4">
    <name type="scientific">Cannabis sativa</name>
    <name type="common">Hemp</name>
    <name type="synonym">Marijuana</name>
    <dbReference type="NCBI Taxonomy" id="3483"/>
    <lineage>
        <taxon>Eukaryota</taxon>
        <taxon>Viridiplantae</taxon>
        <taxon>Streptophyta</taxon>
        <taxon>Embryophyta</taxon>
        <taxon>Tracheophyta</taxon>
        <taxon>Spermatophyta</taxon>
        <taxon>Magnoliopsida</taxon>
        <taxon>eudicotyledons</taxon>
        <taxon>Gunneridae</taxon>
        <taxon>Pentapetalae</taxon>
        <taxon>rosids</taxon>
        <taxon>fabids</taxon>
        <taxon>Rosales</taxon>
        <taxon>Cannabaceae</taxon>
        <taxon>Cannabis</taxon>
    </lineage>
</organism>
<dbReference type="InterPro" id="IPR053151">
    <property type="entry name" value="RNase_H-like"/>
</dbReference>
<evidence type="ECO:0000313" key="4">
    <source>
        <dbReference type="Proteomes" id="UP000596661"/>
    </source>
</evidence>
<dbReference type="AlphaFoldDB" id="A0A803NQ78"/>
<reference evidence="3" key="2">
    <citation type="submission" date="2021-03" db="UniProtKB">
        <authorList>
            <consortium name="EnsemblPlants"/>
        </authorList>
    </citation>
    <scope>IDENTIFICATION</scope>
</reference>
<dbReference type="Gene3D" id="3.30.420.10">
    <property type="entry name" value="Ribonuclease H-like superfamily/Ribonuclease H"/>
    <property type="match status" value="1"/>
</dbReference>
<evidence type="ECO:0000259" key="2">
    <source>
        <dbReference type="Pfam" id="PF13456"/>
    </source>
</evidence>
<dbReference type="EnsemblPlants" id="evm.model.01.667">
    <property type="protein sequence ID" value="cds.evm.model.01.667"/>
    <property type="gene ID" value="evm.TU.01.667"/>
</dbReference>
<proteinExistence type="predicted"/>
<dbReference type="Gramene" id="evm.model.01.667">
    <property type="protein sequence ID" value="cds.evm.model.01.667"/>
    <property type="gene ID" value="evm.TU.01.667"/>
</dbReference>
<accession>A0A803NQ78</accession>
<name>A0A803NQ78_CANSA</name>
<feature type="region of interest" description="Disordered" evidence="1">
    <location>
        <begin position="207"/>
        <end position="226"/>
    </location>
</feature>
<dbReference type="PANTHER" id="PTHR47723">
    <property type="entry name" value="OS05G0353850 PROTEIN"/>
    <property type="match status" value="1"/>
</dbReference>
<dbReference type="CDD" id="cd06222">
    <property type="entry name" value="RNase_H_like"/>
    <property type="match status" value="1"/>
</dbReference>
<dbReference type="Proteomes" id="UP000596661">
    <property type="component" value="Chromosome 1"/>
</dbReference>
<dbReference type="PANTHER" id="PTHR47723:SF19">
    <property type="entry name" value="POLYNUCLEOTIDYL TRANSFERASE, RIBONUCLEASE H-LIKE SUPERFAMILY PROTEIN"/>
    <property type="match status" value="1"/>
</dbReference>
<keyword evidence="4" id="KW-1185">Reference proteome</keyword>
<dbReference type="InterPro" id="IPR044730">
    <property type="entry name" value="RNase_H-like_dom_plant"/>
</dbReference>